<dbReference type="SUPFAM" id="SSF89392">
    <property type="entry name" value="Prokaryotic lipoproteins and lipoprotein localization factors"/>
    <property type="match status" value="1"/>
</dbReference>
<keyword evidence="7" id="KW-1185">Reference proteome</keyword>
<comment type="similarity">
    <text evidence="2">Belongs to the LppX/LprAFG lipoprotein family.</text>
</comment>
<dbReference type="Pfam" id="PF07161">
    <property type="entry name" value="LppX_LprAFG"/>
    <property type="match status" value="1"/>
</dbReference>
<comment type="subcellular location">
    <subcellularLocation>
        <location evidence="1">Cell envelope</location>
    </subcellularLocation>
</comment>
<dbReference type="InterPro" id="IPR029046">
    <property type="entry name" value="LolA/LolB/LppX"/>
</dbReference>
<dbReference type="HOGENOM" id="CLU_101682_0_0_11"/>
<evidence type="ECO:0008006" key="8">
    <source>
        <dbReference type="Google" id="ProtNLM"/>
    </source>
</evidence>
<keyword evidence="3" id="KW-1003">Cell membrane</keyword>
<keyword evidence="3" id="KW-0472">Membrane</keyword>
<gene>
    <name evidence="6" type="ORF">HX89_03155</name>
</gene>
<protein>
    <recommendedName>
        <fullName evidence="8">LppX_LprAFG lipoprotein</fullName>
    </recommendedName>
</protein>
<evidence type="ECO:0000256" key="5">
    <source>
        <dbReference type="SAM" id="SignalP"/>
    </source>
</evidence>
<proteinExistence type="inferred from homology"/>
<sequence length="233" mass="24496">MPTRRSVMTAALASVALTACSSAKKSDSNASRGEDVTKRLKAAQDKIGKTSGYHTKVTCSAAPKDEPALKAGEGDVVNSPAAFKGDVTASTQGNEIKAGIISIGEKNWVKPSFSPKYLTVNLKSLGVPSPTSLFNATSGIPAMPLMSKDMKRSGEKLVGGEKVTTYKGTLDGPSAAKAMGFGKTRGDYTVEVGLTDSDEVRTMIITGPFFDSADATYTIDISKYDQKVDIKQP</sequence>
<accession>A0A075JDZ3</accession>
<dbReference type="eggNOG" id="ENOG50338Y0">
    <property type="taxonomic scope" value="Bacteria"/>
</dbReference>
<dbReference type="GO" id="GO:0030313">
    <property type="term" value="C:cell envelope"/>
    <property type="evidence" value="ECO:0007669"/>
    <property type="project" value="UniProtKB-SubCell"/>
</dbReference>
<keyword evidence="5" id="KW-0732">Signal</keyword>
<evidence type="ECO:0000313" key="7">
    <source>
        <dbReference type="Proteomes" id="UP000027986"/>
    </source>
</evidence>
<dbReference type="Proteomes" id="UP000027986">
    <property type="component" value="Chromosome"/>
</dbReference>
<dbReference type="EMBL" id="CP008889">
    <property type="protein sequence ID" value="AIF40119.1"/>
    <property type="molecule type" value="Genomic_DNA"/>
</dbReference>
<feature type="chain" id="PRO_5039486050" description="LppX_LprAFG lipoprotein" evidence="5">
    <location>
        <begin position="22"/>
        <end position="233"/>
    </location>
</feature>
<feature type="signal peptide" evidence="5">
    <location>
        <begin position="1"/>
        <end position="21"/>
    </location>
</feature>
<name>A0A075JDZ3_9MICO</name>
<evidence type="ECO:0000256" key="1">
    <source>
        <dbReference type="ARBA" id="ARBA00004196"/>
    </source>
</evidence>
<organism evidence="6 7">
    <name type="scientific">Dermacoccus nishinomiyaensis</name>
    <dbReference type="NCBI Taxonomy" id="1274"/>
    <lineage>
        <taxon>Bacteria</taxon>
        <taxon>Bacillati</taxon>
        <taxon>Actinomycetota</taxon>
        <taxon>Actinomycetes</taxon>
        <taxon>Micrococcales</taxon>
        <taxon>Dermacoccaceae</taxon>
        <taxon>Dermacoccus</taxon>
    </lineage>
</organism>
<feature type="compositionally biased region" description="Basic and acidic residues" evidence="4">
    <location>
        <begin position="24"/>
        <end position="47"/>
    </location>
</feature>
<evidence type="ECO:0000313" key="6">
    <source>
        <dbReference type="EMBL" id="AIF40119.1"/>
    </source>
</evidence>
<dbReference type="InterPro" id="IPR009830">
    <property type="entry name" value="LppX/LprAFG"/>
</dbReference>
<evidence type="ECO:0000256" key="3">
    <source>
        <dbReference type="ARBA" id="ARBA00022475"/>
    </source>
</evidence>
<dbReference type="KEGG" id="dni:HX89_03155"/>
<reference evidence="6 7" key="1">
    <citation type="submission" date="2014-07" db="EMBL/GenBank/DDBJ databases">
        <title>Genome Sequencing of Dermacoccus nishinomiyaensis.</title>
        <authorList>
            <person name="Hong K.W."/>
            <person name="Chan K.G."/>
        </authorList>
    </citation>
    <scope>NUCLEOTIDE SEQUENCE [LARGE SCALE GENOMIC DNA]</scope>
    <source>
        <strain evidence="6 7">M25</strain>
    </source>
</reference>
<dbReference type="AlphaFoldDB" id="A0A075JDZ3"/>
<feature type="region of interest" description="Disordered" evidence="4">
    <location>
        <begin position="22"/>
        <end position="47"/>
    </location>
</feature>
<dbReference type="Gene3D" id="2.50.20.20">
    <property type="match status" value="1"/>
</dbReference>
<evidence type="ECO:0000256" key="2">
    <source>
        <dbReference type="ARBA" id="ARBA00009194"/>
    </source>
</evidence>
<dbReference type="PROSITE" id="PS51257">
    <property type="entry name" value="PROKAR_LIPOPROTEIN"/>
    <property type="match status" value="1"/>
</dbReference>
<evidence type="ECO:0000256" key="4">
    <source>
        <dbReference type="SAM" id="MobiDB-lite"/>
    </source>
</evidence>